<name>A0ACC3NAV3_9PEZI</name>
<evidence type="ECO:0000313" key="2">
    <source>
        <dbReference type="Proteomes" id="UP001281147"/>
    </source>
</evidence>
<organism evidence="1 2">
    <name type="scientific">Vermiconidia calcicola</name>
    <dbReference type="NCBI Taxonomy" id="1690605"/>
    <lineage>
        <taxon>Eukaryota</taxon>
        <taxon>Fungi</taxon>
        <taxon>Dikarya</taxon>
        <taxon>Ascomycota</taxon>
        <taxon>Pezizomycotina</taxon>
        <taxon>Dothideomycetes</taxon>
        <taxon>Dothideomycetidae</taxon>
        <taxon>Mycosphaerellales</taxon>
        <taxon>Extremaceae</taxon>
        <taxon>Vermiconidia</taxon>
    </lineage>
</organism>
<dbReference type="EMBL" id="JAUTXU010000061">
    <property type="protein sequence ID" value="KAK3713656.1"/>
    <property type="molecule type" value="Genomic_DNA"/>
</dbReference>
<keyword evidence="2" id="KW-1185">Reference proteome</keyword>
<gene>
    <name evidence="1" type="ORF">LTR37_008350</name>
</gene>
<proteinExistence type="predicted"/>
<accession>A0ACC3NAV3</accession>
<protein>
    <submittedName>
        <fullName evidence="1">Uncharacterized protein</fullName>
    </submittedName>
</protein>
<reference evidence="1" key="1">
    <citation type="submission" date="2023-07" db="EMBL/GenBank/DDBJ databases">
        <title>Black Yeasts Isolated from many extreme environments.</title>
        <authorList>
            <person name="Coleine C."/>
            <person name="Stajich J.E."/>
            <person name="Selbmann L."/>
        </authorList>
    </citation>
    <scope>NUCLEOTIDE SEQUENCE</scope>
    <source>
        <strain evidence="1">CCFEE 5714</strain>
    </source>
</reference>
<comment type="caution">
    <text evidence="1">The sequence shown here is derived from an EMBL/GenBank/DDBJ whole genome shotgun (WGS) entry which is preliminary data.</text>
</comment>
<sequence>MAQYAQEEGAQQGVPFGYVPEWPSGFGNSAPDTLNQGAILNSNESAFISDFFSNPDAASMSNDNFNDLNWEPEAKVDTNALGYSLDGFDQNSQTVSNPGVTLAGAKNGAYETHSNSQHTQMPMHSDSYGNEAGQASEEDYNAASGLFNLSAHGHQQQGINNLAPGASWGNLSFPFLPPQDNNMHMHMQSPMTSSGRQSSNSHHSISQNQANTQQQYHRRASQQHYTGMWPNQQLEHVPRSHHPLQNGTETEYRLFNQPHMRAAQPDHPRVQSFQNLPQVSFGTDNSFGSHAYQPPNGFAAMEREKSQNLVQVPLAAQAAAHNRSHAPVFTPESFQRHIQRHSAPSDSAIFHNTNSSPNHMGGLPMSSPTSTNYPHSHPFNQMAHRTTSGYNAGDEAEKGDRQSRKRRKSQAEREDDEEYDPYTNVKASAKRVMKMEESEDEYEDEEHITTPSRMKAKASVKRRRSTVVARASPDSDDDEDGSPAVRSDSAEPASSTRRRSRKSDARNNNLSEEQKRMNHIKSEKTRRDLIKIQYDTLDELVPALKGGKSGLSRADILKEIVDYLENTVSGNRTLSARLQMMGQGSAGAGGGDFG</sequence>
<dbReference type="Proteomes" id="UP001281147">
    <property type="component" value="Unassembled WGS sequence"/>
</dbReference>
<evidence type="ECO:0000313" key="1">
    <source>
        <dbReference type="EMBL" id="KAK3713656.1"/>
    </source>
</evidence>